<evidence type="ECO:0000313" key="3">
    <source>
        <dbReference type="EMBL" id="UUX60248.1"/>
    </source>
</evidence>
<evidence type="ECO:0000313" key="5">
    <source>
        <dbReference type="Proteomes" id="UP001060018"/>
    </source>
</evidence>
<dbReference type="Pfam" id="PF10739">
    <property type="entry name" value="DUF2550"/>
    <property type="match status" value="1"/>
</dbReference>
<dbReference type="InterPro" id="IPR019675">
    <property type="entry name" value="DUF2550"/>
</dbReference>
<keyword evidence="4" id="KW-1185">Reference proteome</keyword>
<evidence type="ECO:0000313" key="4">
    <source>
        <dbReference type="Proteomes" id="UP000320717"/>
    </source>
</evidence>
<reference evidence="2 4" key="1">
    <citation type="submission" date="2019-07" db="EMBL/GenBank/DDBJ databases">
        <title>Complete Genome Sequence of drought tolerant Plant Growth-Promoting Rhizobacterium Glutamicibacter halophytocola DR408.</title>
        <authorList>
            <person name="Nishu S.D."/>
            <person name="Lee T.K."/>
        </authorList>
    </citation>
    <scope>NUCLEOTIDE SEQUENCE [LARGE SCALE GENOMIC DNA]</scope>
    <source>
        <strain evidence="2 4">DR408</strain>
    </source>
</reference>
<protein>
    <submittedName>
        <fullName evidence="3">DUF2550 domain-containing protein</fullName>
    </submittedName>
    <submittedName>
        <fullName evidence="2">DUF2550 family protein</fullName>
    </submittedName>
</protein>
<sequence>MFEITAPVLIALLILIGIALFFGAMAVRRIQLRRTLGTFDASIRTPQGQWMMVIGRYGPGHVDLLRFFSVSPVPRFQLERRGLDISGTRRATDDEASRIPPGFVVVMLTRNGDELLLAMDYRDYTGFSAWLEAGPIAGSWQI</sequence>
<keyword evidence="1" id="KW-0472">Membrane</keyword>
<dbReference type="AlphaFoldDB" id="A0A5B8HXX1"/>
<proteinExistence type="predicted"/>
<evidence type="ECO:0000256" key="1">
    <source>
        <dbReference type="SAM" id="Phobius"/>
    </source>
</evidence>
<accession>A0A5B8HXX1</accession>
<dbReference type="Proteomes" id="UP000320717">
    <property type="component" value="Chromosome"/>
</dbReference>
<reference evidence="3" key="2">
    <citation type="journal article" date="2022" name="Pest Manag. Sci.">
        <title>Glutamicibacter halophytocola-mediated host fitness of potato tuber moth on Solanaceae crops.</title>
        <authorList>
            <person name="Wang W."/>
            <person name="Xiao G."/>
            <person name="Du G."/>
            <person name="Chang L."/>
            <person name="Yang Y."/>
            <person name="Ye J."/>
            <person name="Chen B."/>
        </authorList>
    </citation>
    <scope>NUCLEOTIDE SEQUENCE</scope>
    <source>
        <strain evidence="3">S2</strain>
    </source>
</reference>
<feature type="transmembrane region" description="Helical" evidence="1">
    <location>
        <begin position="6"/>
        <end position="27"/>
    </location>
</feature>
<dbReference type="RefSeq" id="WP_146274871.1">
    <property type="nucleotide sequence ID" value="NZ_CP042260.1"/>
</dbReference>
<dbReference type="EMBL" id="CP102487">
    <property type="protein sequence ID" value="UUX60248.1"/>
    <property type="molecule type" value="Genomic_DNA"/>
</dbReference>
<dbReference type="OrthoDB" id="3267160at2"/>
<evidence type="ECO:0000313" key="2">
    <source>
        <dbReference type="EMBL" id="QDY64945.1"/>
    </source>
</evidence>
<dbReference type="EMBL" id="CP042260">
    <property type="protein sequence ID" value="QDY64945.1"/>
    <property type="molecule type" value="Genomic_DNA"/>
</dbReference>
<name>A0A5B8HXX1_9MICC</name>
<keyword evidence="1" id="KW-0812">Transmembrane</keyword>
<gene>
    <name evidence="2" type="ORF">FQA45_00670</name>
    <name evidence="3" type="ORF">NUH22_06455</name>
</gene>
<dbReference type="Proteomes" id="UP001060018">
    <property type="component" value="Chromosome"/>
</dbReference>
<keyword evidence="1" id="KW-1133">Transmembrane helix</keyword>
<organism evidence="3 5">
    <name type="scientific">Glutamicibacter halophytocola</name>
    <dbReference type="NCBI Taxonomy" id="1933880"/>
    <lineage>
        <taxon>Bacteria</taxon>
        <taxon>Bacillati</taxon>
        <taxon>Actinomycetota</taxon>
        <taxon>Actinomycetes</taxon>
        <taxon>Micrococcales</taxon>
        <taxon>Micrococcaceae</taxon>
        <taxon>Glutamicibacter</taxon>
    </lineage>
</organism>